<keyword evidence="1" id="KW-0862">Zinc</keyword>
<comment type="caution">
    <text evidence="4">The sequence shown here is derived from an EMBL/GenBank/DDBJ whole genome shotgun (WGS) entry which is preliminary data.</text>
</comment>
<dbReference type="Proteomes" id="UP000692954">
    <property type="component" value="Unassembled WGS sequence"/>
</dbReference>
<dbReference type="EMBL" id="CAJJDN010000004">
    <property type="protein sequence ID" value="CAD8050305.1"/>
    <property type="molecule type" value="Genomic_DNA"/>
</dbReference>
<feature type="domain" description="C2H2-type" evidence="3">
    <location>
        <begin position="94"/>
        <end position="117"/>
    </location>
</feature>
<dbReference type="OrthoDB" id="305678at2759"/>
<evidence type="ECO:0000313" key="5">
    <source>
        <dbReference type="Proteomes" id="UP000692954"/>
    </source>
</evidence>
<dbReference type="Pfam" id="PF13912">
    <property type="entry name" value="zf-C2H2_6"/>
    <property type="match status" value="1"/>
</dbReference>
<feature type="coiled-coil region" evidence="2">
    <location>
        <begin position="24"/>
        <end position="51"/>
    </location>
</feature>
<dbReference type="InterPro" id="IPR013087">
    <property type="entry name" value="Znf_C2H2_type"/>
</dbReference>
<evidence type="ECO:0000256" key="2">
    <source>
        <dbReference type="SAM" id="Coils"/>
    </source>
</evidence>
<protein>
    <recommendedName>
        <fullName evidence="3">C2H2-type domain-containing protein</fullName>
    </recommendedName>
</protein>
<dbReference type="GO" id="GO:0008270">
    <property type="term" value="F:zinc ion binding"/>
    <property type="evidence" value="ECO:0007669"/>
    <property type="project" value="UniProtKB-KW"/>
</dbReference>
<dbReference type="PROSITE" id="PS50157">
    <property type="entry name" value="ZINC_FINGER_C2H2_2"/>
    <property type="match status" value="1"/>
</dbReference>
<accession>A0A8S1K975</accession>
<keyword evidence="5" id="KW-1185">Reference proteome</keyword>
<reference evidence="4" key="1">
    <citation type="submission" date="2021-01" db="EMBL/GenBank/DDBJ databases">
        <authorList>
            <consortium name="Genoscope - CEA"/>
            <person name="William W."/>
        </authorList>
    </citation>
    <scope>NUCLEOTIDE SEQUENCE</scope>
</reference>
<keyword evidence="1" id="KW-0863">Zinc-finger</keyword>
<evidence type="ECO:0000256" key="1">
    <source>
        <dbReference type="PROSITE-ProRule" id="PRU00042"/>
    </source>
</evidence>
<dbReference type="AlphaFoldDB" id="A0A8S1K975"/>
<evidence type="ECO:0000259" key="3">
    <source>
        <dbReference type="PROSITE" id="PS50157"/>
    </source>
</evidence>
<gene>
    <name evidence="4" type="ORF">PSON_ATCC_30995.1.T0040576</name>
</gene>
<organism evidence="4 5">
    <name type="scientific">Paramecium sonneborni</name>
    <dbReference type="NCBI Taxonomy" id="65129"/>
    <lineage>
        <taxon>Eukaryota</taxon>
        <taxon>Sar</taxon>
        <taxon>Alveolata</taxon>
        <taxon>Ciliophora</taxon>
        <taxon>Intramacronucleata</taxon>
        <taxon>Oligohymenophorea</taxon>
        <taxon>Peniculida</taxon>
        <taxon>Parameciidae</taxon>
        <taxon>Paramecium</taxon>
    </lineage>
</organism>
<dbReference type="PROSITE" id="PS00028">
    <property type="entry name" value="ZINC_FINGER_C2H2_1"/>
    <property type="match status" value="1"/>
</dbReference>
<keyword evidence="1" id="KW-0479">Metal-binding</keyword>
<evidence type="ECO:0000313" key="4">
    <source>
        <dbReference type="EMBL" id="CAD8050305.1"/>
    </source>
</evidence>
<keyword evidence="2" id="KW-0175">Coiled coil</keyword>
<proteinExistence type="predicted"/>
<name>A0A8S1K975_9CILI</name>
<sequence length="135" mass="16193">MTKQGIIYKSKLILFQMILENIQNEQNDEKVQKLKEEFQALIQRIQWKKKKYIELKEIMNEENLMINFFEKGEDGVHQTRRGNNRIQIGKTRKYECKVCKKTYDKYQQLGGHLRKGHPKILCSKDSSFEVQPEEI</sequence>